<evidence type="ECO:0000313" key="2">
    <source>
        <dbReference type="Proteomes" id="UP000625711"/>
    </source>
</evidence>
<dbReference type="AlphaFoldDB" id="A0A834IGF4"/>
<proteinExistence type="predicted"/>
<name>A0A834IGF4_RHYFE</name>
<comment type="caution">
    <text evidence="1">The sequence shown here is derived from an EMBL/GenBank/DDBJ whole genome shotgun (WGS) entry which is preliminary data.</text>
</comment>
<reference evidence="1" key="1">
    <citation type="submission" date="2020-08" db="EMBL/GenBank/DDBJ databases">
        <title>Genome sequencing and assembly of the red palm weevil Rhynchophorus ferrugineus.</title>
        <authorList>
            <person name="Dias G.B."/>
            <person name="Bergman C.M."/>
            <person name="Manee M."/>
        </authorList>
    </citation>
    <scope>NUCLEOTIDE SEQUENCE</scope>
    <source>
        <strain evidence="1">AA-2017</strain>
        <tissue evidence="1">Whole larva</tissue>
    </source>
</reference>
<dbReference type="Proteomes" id="UP000625711">
    <property type="component" value="Unassembled WGS sequence"/>
</dbReference>
<keyword evidence="2" id="KW-1185">Reference proteome</keyword>
<sequence length="115" mass="13102">MTCEKFFNFTHGSAFQKNNARFYNLFSYLVLSSRGMTSECRRSNPIISFFVDDSAVAEGELRKLAARSKTAKNVARRSLPHTYHLADGLFDHEIVTVHHWIGLVTVIQTEIEIGH</sequence>
<dbReference type="EMBL" id="JAACXV010013376">
    <property type="protein sequence ID" value="KAF7273537.1"/>
    <property type="molecule type" value="Genomic_DNA"/>
</dbReference>
<protein>
    <submittedName>
        <fullName evidence="1">Uncharacterized protein</fullName>
    </submittedName>
</protein>
<accession>A0A834IGF4</accession>
<evidence type="ECO:0000313" key="1">
    <source>
        <dbReference type="EMBL" id="KAF7273537.1"/>
    </source>
</evidence>
<organism evidence="1 2">
    <name type="scientific">Rhynchophorus ferrugineus</name>
    <name type="common">Red palm weevil</name>
    <name type="synonym">Curculio ferrugineus</name>
    <dbReference type="NCBI Taxonomy" id="354439"/>
    <lineage>
        <taxon>Eukaryota</taxon>
        <taxon>Metazoa</taxon>
        <taxon>Ecdysozoa</taxon>
        <taxon>Arthropoda</taxon>
        <taxon>Hexapoda</taxon>
        <taxon>Insecta</taxon>
        <taxon>Pterygota</taxon>
        <taxon>Neoptera</taxon>
        <taxon>Endopterygota</taxon>
        <taxon>Coleoptera</taxon>
        <taxon>Polyphaga</taxon>
        <taxon>Cucujiformia</taxon>
        <taxon>Curculionidae</taxon>
        <taxon>Dryophthorinae</taxon>
        <taxon>Rhynchophorus</taxon>
    </lineage>
</organism>
<gene>
    <name evidence="1" type="ORF">GWI33_013754</name>
</gene>